<protein>
    <submittedName>
        <fullName evidence="8">DNA internalization-related competence protein ComEC/Rec2</fullName>
    </submittedName>
</protein>
<comment type="caution">
    <text evidence="8">The sequence shown here is derived from an EMBL/GenBank/DDBJ whole genome shotgun (WGS) entry which is preliminary data.</text>
</comment>
<feature type="domain" description="Metallo-beta-lactamase" evidence="7">
    <location>
        <begin position="528"/>
        <end position="728"/>
    </location>
</feature>
<evidence type="ECO:0000256" key="4">
    <source>
        <dbReference type="ARBA" id="ARBA00022989"/>
    </source>
</evidence>
<sequence>MRAAVLAFLLGIFLLQQQASLPDRRWLLLLPVALAVALACSLCRRPWLRLAALAVTGFAVGFLWAQLRAELRLADALSAAWEGRDVEVVGVVASLPRLLEHGTRFEFDVEAISPADAQVPSRLALTWYRRGEENGVRIPPVSGGERWRFTVRLRRPHGTANPHGFDYEAWLLERGIRATGYVRDQAPSARLGEDGRPSSRVLRAREAVRERLRTVLEGRPYAGVIAALAIGDQDAIPRSQWEVFTRTGVNHLMSISGLHITMVSGLVFGLVHALWRRIPPLALRLPSSKAAVLAGAVAAFGYALLAGFAVPTQRTFYMLAVVALAVWTGRVQSPSRVLATALFVVMGMDPWAVLSPGFWLSFGAVAVIFYVSAGRLGTATRLSHWVRIQGAVTLALVPLLLALFQQFSLVSPVANALAIPVVSLAVVPLTLAGALLPLDVFLVIAHELMAACGAVLERLSVAPAAVWQQHAPPAWSVPLAVVGVLWLLLPRGFPARWMGAVLLLPLALVSAERPGAGELWVDVLDVGQGLAVVARTERHTLVYDTGPAFGRDADSGGRVVVPFLRGEGVRRLDALVVSHDDADHAGGTRSVLATVPVARMWSSLADGHPLLAPDHPLSSAAAEHRRCRAGERWEWDGVRFEFLSPAPADYADSRRDDNDLSCVLKIEAAGGGALLAGDIGRAVERRLADTQADRLATTLLVAPHHGSSGSSSPAFVAAARPRAVVFTVGYRNPFGHPRAEVVDRFKALGAAVYRSDRDGALHARFTAQQGMTVIAYRAAARRYWHLP</sequence>
<dbReference type="InParanoid" id="A0A5C7ESQ5"/>
<evidence type="ECO:0000313" key="9">
    <source>
        <dbReference type="Proteomes" id="UP000321201"/>
    </source>
</evidence>
<dbReference type="NCBIfam" id="TIGR00360">
    <property type="entry name" value="ComEC_N-term"/>
    <property type="match status" value="1"/>
</dbReference>
<proteinExistence type="predicted"/>
<feature type="transmembrane region" description="Helical" evidence="6">
    <location>
        <begin position="353"/>
        <end position="373"/>
    </location>
</feature>
<dbReference type="GO" id="GO:0030420">
    <property type="term" value="P:establishment of competence for transformation"/>
    <property type="evidence" value="ECO:0007669"/>
    <property type="project" value="InterPro"/>
</dbReference>
<keyword evidence="2" id="KW-1003">Cell membrane</keyword>
<dbReference type="OrthoDB" id="9761531at2"/>
<dbReference type="NCBIfam" id="TIGR00361">
    <property type="entry name" value="ComEC_Rec2"/>
    <property type="match status" value="1"/>
</dbReference>
<dbReference type="Pfam" id="PF13567">
    <property type="entry name" value="DUF4131"/>
    <property type="match status" value="1"/>
</dbReference>
<keyword evidence="5 6" id="KW-0472">Membrane</keyword>
<feature type="transmembrane region" description="Helical" evidence="6">
    <location>
        <begin position="385"/>
        <end position="404"/>
    </location>
</feature>
<feature type="transmembrane region" description="Helical" evidence="6">
    <location>
        <begin position="290"/>
        <end position="309"/>
    </location>
</feature>
<dbReference type="InterPro" id="IPR001279">
    <property type="entry name" value="Metallo-B-lactamas"/>
</dbReference>
<feature type="transmembrane region" description="Helical" evidence="6">
    <location>
        <begin position="255"/>
        <end position="275"/>
    </location>
</feature>
<dbReference type="FunCoup" id="A0A5C7ESQ5">
    <property type="interactions" value="201"/>
</dbReference>
<dbReference type="Proteomes" id="UP000321201">
    <property type="component" value="Unassembled WGS sequence"/>
</dbReference>
<evidence type="ECO:0000256" key="2">
    <source>
        <dbReference type="ARBA" id="ARBA00022475"/>
    </source>
</evidence>
<feature type="transmembrane region" description="Helical" evidence="6">
    <location>
        <begin position="473"/>
        <end position="489"/>
    </location>
</feature>
<organism evidence="8 9">
    <name type="scientific">Pelomicrobium methylotrophicum</name>
    <dbReference type="NCBI Taxonomy" id="2602750"/>
    <lineage>
        <taxon>Bacteria</taxon>
        <taxon>Pseudomonadati</taxon>
        <taxon>Pseudomonadota</taxon>
        <taxon>Hydrogenophilia</taxon>
        <taxon>Hydrogenophilia incertae sedis</taxon>
        <taxon>Pelomicrobium</taxon>
    </lineage>
</organism>
<keyword evidence="3 6" id="KW-0812">Transmembrane</keyword>
<reference evidence="8 9" key="1">
    <citation type="submission" date="2019-08" db="EMBL/GenBank/DDBJ databases">
        <title>Pelomicrobium methylotrophicum gen. nov., sp. nov. a moderately thermophilic, facultatively anaerobic, lithoautotrophic and methylotrophic bacterium isolated from a terrestrial mud volcano.</title>
        <authorList>
            <person name="Slobodkina G.B."/>
            <person name="Merkel A.Y."/>
            <person name="Slobodkin A.I."/>
        </authorList>
    </citation>
    <scope>NUCLEOTIDE SEQUENCE [LARGE SCALE GENOMIC DNA]</scope>
    <source>
        <strain evidence="8 9">SM250</strain>
    </source>
</reference>
<accession>A0A5C7ESQ5</accession>
<feature type="transmembrane region" description="Helical" evidence="6">
    <location>
        <begin position="416"/>
        <end position="436"/>
    </location>
</feature>
<dbReference type="Pfam" id="PF00753">
    <property type="entry name" value="Lactamase_B"/>
    <property type="match status" value="1"/>
</dbReference>
<name>A0A5C7ESQ5_9PROT</name>
<keyword evidence="4 6" id="KW-1133">Transmembrane helix</keyword>
<evidence type="ECO:0000313" key="8">
    <source>
        <dbReference type="EMBL" id="TXF11701.1"/>
    </source>
</evidence>
<dbReference type="Gene3D" id="3.60.15.10">
    <property type="entry name" value="Ribonuclease Z/Hydroxyacylglutathione hydrolase-like"/>
    <property type="match status" value="1"/>
</dbReference>
<dbReference type="InterPro" id="IPR052159">
    <property type="entry name" value="Competence_DNA_uptake"/>
</dbReference>
<evidence type="ECO:0000256" key="1">
    <source>
        <dbReference type="ARBA" id="ARBA00004651"/>
    </source>
</evidence>
<dbReference type="SMART" id="SM00849">
    <property type="entry name" value="Lactamase_B"/>
    <property type="match status" value="1"/>
</dbReference>
<feature type="transmembrane region" description="Helical" evidence="6">
    <location>
        <begin position="46"/>
        <end position="65"/>
    </location>
</feature>
<dbReference type="PANTHER" id="PTHR30619">
    <property type="entry name" value="DNA INTERNALIZATION/COMPETENCE PROTEIN COMEC/REC2"/>
    <property type="match status" value="1"/>
</dbReference>
<dbReference type="InterPro" id="IPR035681">
    <property type="entry name" value="ComA-like_MBL"/>
</dbReference>
<dbReference type="Pfam" id="PF03772">
    <property type="entry name" value="Competence"/>
    <property type="match status" value="1"/>
</dbReference>
<evidence type="ECO:0000256" key="5">
    <source>
        <dbReference type="ARBA" id="ARBA00023136"/>
    </source>
</evidence>
<dbReference type="PANTHER" id="PTHR30619:SF1">
    <property type="entry name" value="RECOMBINATION PROTEIN 2"/>
    <property type="match status" value="1"/>
</dbReference>
<keyword evidence="9" id="KW-1185">Reference proteome</keyword>
<dbReference type="AlphaFoldDB" id="A0A5C7ESQ5"/>
<dbReference type="RefSeq" id="WP_147799872.1">
    <property type="nucleotide sequence ID" value="NZ_VPFL01000011.1"/>
</dbReference>
<evidence type="ECO:0000256" key="6">
    <source>
        <dbReference type="SAM" id="Phobius"/>
    </source>
</evidence>
<dbReference type="InterPro" id="IPR004477">
    <property type="entry name" value="ComEC_N"/>
</dbReference>
<dbReference type="InterPro" id="IPR036866">
    <property type="entry name" value="RibonucZ/Hydroxyglut_hydro"/>
</dbReference>
<gene>
    <name evidence="8" type="ORF">FR698_09030</name>
</gene>
<dbReference type="InterPro" id="IPR025405">
    <property type="entry name" value="DUF4131"/>
</dbReference>
<dbReference type="EMBL" id="VPFL01000011">
    <property type="protein sequence ID" value="TXF11701.1"/>
    <property type="molecule type" value="Genomic_DNA"/>
</dbReference>
<dbReference type="SUPFAM" id="SSF56281">
    <property type="entry name" value="Metallo-hydrolase/oxidoreductase"/>
    <property type="match status" value="1"/>
</dbReference>
<evidence type="ECO:0000259" key="7">
    <source>
        <dbReference type="SMART" id="SM00849"/>
    </source>
</evidence>
<comment type="subcellular location">
    <subcellularLocation>
        <location evidence="1">Cell membrane</location>
        <topology evidence="1">Multi-pass membrane protein</topology>
    </subcellularLocation>
</comment>
<dbReference type="GO" id="GO:0005886">
    <property type="term" value="C:plasma membrane"/>
    <property type="evidence" value="ECO:0007669"/>
    <property type="project" value="UniProtKB-SubCell"/>
</dbReference>
<evidence type="ECO:0000256" key="3">
    <source>
        <dbReference type="ARBA" id="ARBA00022692"/>
    </source>
</evidence>
<dbReference type="InterPro" id="IPR004797">
    <property type="entry name" value="Competence_ComEC/Rec2"/>
</dbReference>
<dbReference type="CDD" id="cd07731">
    <property type="entry name" value="ComA-like_MBL-fold"/>
    <property type="match status" value="1"/>
</dbReference>